<name>A0A916K4N0_9BACL</name>
<dbReference type="Pfam" id="PF07972">
    <property type="entry name" value="Flavodoxin_NdrI"/>
    <property type="match status" value="1"/>
</dbReference>
<evidence type="ECO:0000313" key="1">
    <source>
        <dbReference type="EMBL" id="CAG7629676.1"/>
    </source>
</evidence>
<dbReference type="AlphaFoldDB" id="A0A916K4N0"/>
<protein>
    <submittedName>
        <fullName evidence="1">Protein NrdI</fullName>
    </submittedName>
</protein>
<sequence>MLIAYDSKTGNVERFVAKLDMPSVKIEETLVVDEPFVLITYTTGFGQPPGKVLSFLKRNYRRLAAVSASGNRNWGQGFARSADRIAELYCVPVLSKFELSGTREDVDRFKREVSGVAAY</sequence>
<dbReference type="NCBIfam" id="TIGR00333">
    <property type="entry name" value="nrdI"/>
    <property type="match status" value="1"/>
</dbReference>
<dbReference type="RefSeq" id="WP_218092881.1">
    <property type="nucleotide sequence ID" value="NZ_CAJVAS010000012.1"/>
</dbReference>
<keyword evidence="2" id="KW-1185">Reference proteome</keyword>
<dbReference type="InterPro" id="IPR004465">
    <property type="entry name" value="RNR_NrdI"/>
</dbReference>
<dbReference type="PIRSF" id="PIRSF005087">
    <property type="entry name" value="NrdI"/>
    <property type="match status" value="1"/>
</dbReference>
<dbReference type="Proteomes" id="UP000693672">
    <property type="component" value="Unassembled WGS sequence"/>
</dbReference>
<evidence type="ECO:0000313" key="2">
    <source>
        <dbReference type="Proteomes" id="UP000693672"/>
    </source>
</evidence>
<accession>A0A916K4N0</accession>
<gene>
    <name evidence="1" type="primary">nrdI</name>
    <name evidence="1" type="ORF">PAESOLCIP111_03126</name>
</gene>
<comment type="caution">
    <text evidence="1">The sequence shown here is derived from an EMBL/GenBank/DDBJ whole genome shotgun (WGS) entry which is preliminary data.</text>
</comment>
<dbReference type="PANTHER" id="PTHR37297:SF1">
    <property type="entry name" value="PROTEIN NRDI"/>
    <property type="match status" value="1"/>
</dbReference>
<dbReference type="EMBL" id="CAJVAS010000012">
    <property type="protein sequence ID" value="CAG7629676.1"/>
    <property type="molecule type" value="Genomic_DNA"/>
</dbReference>
<proteinExistence type="predicted"/>
<reference evidence="1" key="1">
    <citation type="submission" date="2021-06" db="EMBL/GenBank/DDBJ databases">
        <authorList>
            <person name="Criscuolo A."/>
        </authorList>
    </citation>
    <scope>NUCLEOTIDE SEQUENCE</scope>
    <source>
        <strain evidence="1">CIP111600</strain>
    </source>
</reference>
<dbReference type="PANTHER" id="PTHR37297">
    <property type="entry name" value="PROTEIN NRDI"/>
    <property type="match status" value="1"/>
</dbReference>
<organism evidence="1 2">
    <name type="scientific">Paenibacillus solanacearum</name>
    <dbReference type="NCBI Taxonomy" id="2048548"/>
    <lineage>
        <taxon>Bacteria</taxon>
        <taxon>Bacillati</taxon>
        <taxon>Bacillota</taxon>
        <taxon>Bacilli</taxon>
        <taxon>Bacillales</taxon>
        <taxon>Paenibacillaceae</taxon>
        <taxon>Paenibacillus</taxon>
    </lineage>
</organism>
<dbReference type="GO" id="GO:0010181">
    <property type="term" value="F:FMN binding"/>
    <property type="evidence" value="ECO:0007669"/>
    <property type="project" value="InterPro"/>
</dbReference>